<reference evidence="1 2" key="1">
    <citation type="submission" date="2020-07" db="EMBL/GenBank/DDBJ databases">
        <title>Sequencing the genomes of 1000 actinobacteria strains.</title>
        <authorList>
            <person name="Klenk H.-P."/>
        </authorList>
    </citation>
    <scope>NUCLEOTIDE SEQUENCE [LARGE SCALE GENOMIC DNA]</scope>
    <source>
        <strain evidence="1 2">DSM 26154</strain>
    </source>
</reference>
<name>A0A852VRG6_9MICO</name>
<protein>
    <submittedName>
        <fullName evidence="1">Putative damage-inducible protein DinB</fullName>
    </submittedName>
</protein>
<dbReference type="Gene3D" id="1.20.120.450">
    <property type="entry name" value="dinb family like domain"/>
    <property type="match status" value="1"/>
</dbReference>
<keyword evidence="2" id="KW-1185">Reference proteome</keyword>
<proteinExistence type="predicted"/>
<dbReference type="EMBL" id="JACCAE010000001">
    <property type="protein sequence ID" value="NYF98816.1"/>
    <property type="molecule type" value="Genomic_DNA"/>
</dbReference>
<dbReference type="Pfam" id="PF04978">
    <property type="entry name" value="MST"/>
    <property type="match status" value="1"/>
</dbReference>
<dbReference type="InterPro" id="IPR007061">
    <property type="entry name" value="MST-like"/>
</dbReference>
<dbReference type="Proteomes" id="UP000554054">
    <property type="component" value="Unassembled WGS sequence"/>
</dbReference>
<dbReference type="AlphaFoldDB" id="A0A852VRG6"/>
<dbReference type="RefSeq" id="WP_185991587.1">
    <property type="nucleotide sequence ID" value="NZ_JACCAE010000001.1"/>
</dbReference>
<dbReference type="SUPFAM" id="SSF109854">
    <property type="entry name" value="DinB/YfiT-like putative metalloenzymes"/>
    <property type="match status" value="1"/>
</dbReference>
<gene>
    <name evidence="1" type="ORF">BJY20_002208</name>
</gene>
<organism evidence="1 2">
    <name type="scientific">Janibacter cremeus</name>
    <dbReference type="NCBI Taxonomy" id="1285192"/>
    <lineage>
        <taxon>Bacteria</taxon>
        <taxon>Bacillati</taxon>
        <taxon>Actinomycetota</taxon>
        <taxon>Actinomycetes</taxon>
        <taxon>Micrococcales</taxon>
        <taxon>Intrasporangiaceae</taxon>
        <taxon>Janibacter</taxon>
    </lineage>
</organism>
<accession>A0A852VRG6</accession>
<comment type="caution">
    <text evidence="1">The sequence shown here is derived from an EMBL/GenBank/DDBJ whole genome shotgun (WGS) entry which is preliminary data.</text>
</comment>
<evidence type="ECO:0000313" key="2">
    <source>
        <dbReference type="Proteomes" id="UP000554054"/>
    </source>
</evidence>
<dbReference type="InterPro" id="IPR034660">
    <property type="entry name" value="DinB/YfiT-like"/>
</dbReference>
<sequence length="164" mass="18625">MDIFTAGESEMLHALVDEQRAAVAALLDEVTEEEARVRLVPSLTTVLGLVKHVTFVEQVWFDHRIGGRTRMEVGLPETVDESFVLEPQDTLESVRSSHRAAWARSCELAAACDLDRLLDWRGTPVTVRWVLMHMVRELARHAGHGDILVEQLHARRDSWSRRHG</sequence>
<evidence type="ECO:0000313" key="1">
    <source>
        <dbReference type="EMBL" id="NYF98816.1"/>
    </source>
</evidence>